<accession>A0A1Y1VMX1</accession>
<organism evidence="9 10">
    <name type="scientific">Piromyces finnis</name>
    <dbReference type="NCBI Taxonomy" id="1754191"/>
    <lineage>
        <taxon>Eukaryota</taxon>
        <taxon>Fungi</taxon>
        <taxon>Fungi incertae sedis</taxon>
        <taxon>Chytridiomycota</taxon>
        <taxon>Chytridiomycota incertae sedis</taxon>
        <taxon>Neocallimastigomycetes</taxon>
        <taxon>Neocallimastigales</taxon>
        <taxon>Neocallimastigaceae</taxon>
        <taxon>Piromyces</taxon>
    </lineage>
</organism>
<comment type="cofactor">
    <cofactor evidence="1">
        <name>Co(2+)</name>
        <dbReference type="ChEBI" id="CHEBI:48828"/>
    </cofactor>
</comment>
<dbReference type="Pfam" id="PF01522">
    <property type="entry name" value="Polysacc_deac_1"/>
    <property type="match status" value="1"/>
</dbReference>
<dbReference type="InterPro" id="IPR011330">
    <property type="entry name" value="Glyco_hydro/deAcase_b/a-brl"/>
</dbReference>
<evidence type="ECO:0000256" key="1">
    <source>
        <dbReference type="ARBA" id="ARBA00001941"/>
    </source>
</evidence>
<evidence type="ECO:0000313" key="10">
    <source>
        <dbReference type="Proteomes" id="UP000193719"/>
    </source>
</evidence>
<feature type="transmembrane region" description="Helical" evidence="6">
    <location>
        <begin position="306"/>
        <end position="325"/>
    </location>
</feature>
<evidence type="ECO:0000256" key="5">
    <source>
        <dbReference type="ARBA" id="ARBA00023277"/>
    </source>
</evidence>
<evidence type="ECO:0000256" key="6">
    <source>
        <dbReference type="SAM" id="Phobius"/>
    </source>
</evidence>
<sequence length="326" mass="36145">MVLVSNLKKTLLFITLSSFIKSSIALEQFITCINNGDIALTFDDGPSLDYTSRILDILDYEDVKATFFVNGMNTCDLKNNQVARDIIKREYESGHVIASHTYSHPLTGITPLGEKKLTFEINALNNILYDIVGVKPAFFRPPLGEYTPENAIVLENCGITANILWNLDSEDWNSQYNATQQYVDILGTSDPSVSSFITLNHDIQEVTAMQNLPIVIPYIKSLGYRFVTMDVCTGMSAYQDGSNPPKVSTNSTSYKKGNNPYIPITSNLNSNGNTYGNTYGMSNNMNSYDAVNNEGITFDLEAGGAIHSHSFGLFALSFLFIIFYLI</sequence>
<dbReference type="PROSITE" id="PS51677">
    <property type="entry name" value="NODB"/>
    <property type="match status" value="1"/>
</dbReference>
<dbReference type="GO" id="GO:0046872">
    <property type="term" value="F:metal ion binding"/>
    <property type="evidence" value="ECO:0007669"/>
    <property type="project" value="UniProtKB-KW"/>
</dbReference>
<reference evidence="9 10" key="2">
    <citation type="submission" date="2016-08" db="EMBL/GenBank/DDBJ databases">
        <title>Pervasive Adenine N6-methylation of Active Genes in Fungi.</title>
        <authorList>
            <consortium name="DOE Joint Genome Institute"/>
            <person name="Mondo S.J."/>
            <person name="Dannebaum R.O."/>
            <person name="Kuo R.C."/>
            <person name="Labutti K."/>
            <person name="Haridas S."/>
            <person name="Kuo A."/>
            <person name="Salamov A."/>
            <person name="Ahrendt S.R."/>
            <person name="Lipzen A."/>
            <person name="Sullivan W."/>
            <person name="Andreopoulos W.B."/>
            <person name="Clum A."/>
            <person name="Lindquist E."/>
            <person name="Daum C."/>
            <person name="Ramamoorthy G.K."/>
            <person name="Gryganskyi A."/>
            <person name="Culley D."/>
            <person name="Magnuson J.K."/>
            <person name="James T.Y."/>
            <person name="O'Malley M.A."/>
            <person name="Stajich J.E."/>
            <person name="Spatafora J.W."/>
            <person name="Visel A."/>
            <person name="Grigoriev I.V."/>
        </authorList>
    </citation>
    <scope>NUCLEOTIDE SEQUENCE [LARGE SCALE GENOMIC DNA]</scope>
    <source>
        <strain evidence="10">finn</strain>
    </source>
</reference>
<protein>
    <submittedName>
        <fullName evidence="9">Glycoside hydrolase/deacetylase</fullName>
    </submittedName>
</protein>
<dbReference type="AlphaFoldDB" id="A0A1Y1VMX1"/>
<evidence type="ECO:0000256" key="2">
    <source>
        <dbReference type="ARBA" id="ARBA00022723"/>
    </source>
</evidence>
<name>A0A1Y1VMX1_9FUNG</name>
<proteinExistence type="predicted"/>
<keyword evidence="3 7" id="KW-0732">Signal</keyword>
<keyword evidence="10" id="KW-1185">Reference proteome</keyword>
<feature type="signal peptide" evidence="7">
    <location>
        <begin position="1"/>
        <end position="25"/>
    </location>
</feature>
<dbReference type="STRING" id="1754191.A0A1Y1VMX1"/>
<dbReference type="GO" id="GO:0005975">
    <property type="term" value="P:carbohydrate metabolic process"/>
    <property type="evidence" value="ECO:0007669"/>
    <property type="project" value="InterPro"/>
</dbReference>
<feature type="domain" description="NodB homology" evidence="8">
    <location>
        <begin position="36"/>
        <end position="227"/>
    </location>
</feature>
<keyword evidence="5" id="KW-0119">Carbohydrate metabolism</keyword>
<dbReference type="OrthoDB" id="5547340at2759"/>
<evidence type="ECO:0000256" key="3">
    <source>
        <dbReference type="ARBA" id="ARBA00022729"/>
    </source>
</evidence>
<keyword evidence="6" id="KW-0812">Transmembrane</keyword>
<evidence type="ECO:0000256" key="4">
    <source>
        <dbReference type="ARBA" id="ARBA00022801"/>
    </source>
</evidence>
<dbReference type="InterPro" id="IPR002509">
    <property type="entry name" value="NODB_dom"/>
</dbReference>
<dbReference type="SUPFAM" id="SSF88713">
    <property type="entry name" value="Glycoside hydrolase/deacetylase"/>
    <property type="match status" value="1"/>
</dbReference>
<keyword evidence="6" id="KW-1133">Transmembrane helix</keyword>
<evidence type="ECO:0000259" key="8">
    <source>
        <dbReference type="PROSITE" id="PS51677"/>
    </source>
</evidence>
<keyword evidence="4 9" id="KW-0378">Hydrolase</keyword>
<dbReference type="PANTHER" id="PTHR46471">
    <property type="entry name" value="CHITIN DEACETYLASE"/>
    <property type="match status" value="1"/>
</dbReference>
<comment type="caution">
    <text evidence="9">The sequence shown here is derived from an EMBL/GenBank/DDBJ whole genome shotgun (WGS) entry which is preliminary data.</text>
</comment>
<keyword evidence="2" id="KW-0479">Metal-binding</keyword>
<keyword evidence="6" id="KW-0472">Membrane</keyword>
<dbReference type="Gene3D" id="3.20.20.370">
    <property type="entry name" value="Glycoside hydrolase/deacetylase"/>
    <property type="match status" value="1"/>
</dbReference>
<dbReference type="PANTHER" id="PTHR46471:SF2">
    <property type="entry name" value="CHITIN DEACETYLASE-RELATED"/>
    <property type="match status" value="1"/>
</dbReference>
<dbReference type="EMBL" id="MCFH01000001">
    <property type="protein sequence ID" value="ORX60786.1"/>
    <property type="molecule type" value="Genomic_DNA"/>
</dbReference>
<evidence type="ECO:0000256" key="7">
    <source>
        <dbReference type="SAM" id="SignalP"/>
    </source>
</evidence>
<reference evidence="9 10" key="1">
    <citation type="submission" date="2016-08" db="EMBL/GenBank/DDBJ databases">
        <title>Genomes of anaerobic fungi encode conserved fungal cellulosomes for biomass hydrolysis.</title>
        <authorList>
            <consortium name="DOE Joint Genome Institute"/>
            <person name="Haitjema C.H."/>
            <person name="Gilmore S.P."/>
            <person name="Henske J.K."/>
            <person name="Solomon K.V."/>
            <person name="De Groot R."/>
            <person name="Kuo A."/>
            <person name="Mondo S.J."/>
            <person name="Salamov A.A."/>
            <person name="Labutti K."/>
            <person name="Zhao Z."/>
            <person name="Chiniquy J."/>
            <person name="Barry K."/>
            <person name="Brewer H.M."/>
            <person name="Purvine S.O."/>
            <person name="Wright A.T."/>
            <person name="Boxma B."/>
            <person name="Van Alen T."/>
            <person name="Hackstein J.H."/>
            <person name="Baker S.E."/>
            <person name="Grigoriev I.V."/>
            <person name="O'Malley M.A."/>
        </authorList>
    </citation>
    <scope>NUCLEOTIDE SEQUENCE [LARGE SCALE GENOMIC DNA]</scope>
    <source>
        <strain evidence="10">finn</strain>
    </source>
</reference>
<gene>
    <name evidence="9" type="ORF">BCR36DRAFT_314594</name>
</gene>
<evidence type="ECO:0000313" key="9">
    <source>
        <dbReference type="EMBL" id="ORX60786.1"/>
    </source>
</evidence>
<dbReference type="Proteomes" id="UP000193719">
    <property type="component" value="Unassembled WGS sequence"/>
</dbReference>
<feature type="chain" id="PRO_5013231499" evidence="7">
    <location>
        <begin position="26"/>
        <end position="326"/>
    </location>
</feature>
<dbReference type="GO" id="GO:0016810">
    <property type="term" value="F:hydrolase activity, acting on carbon-nitrogen (but not peptide) bonds"/>
    <property type="evidence" value="ECO:0007669"/>
    <property type="project" value="InterPro"/>
</dbReference>